<dbReference type="Pfam" id="PF11667">
    <property type="entry name" value="DUF3267"/>
    <property type="match status" value="1"/>
</dbReference>
<evidence type="ECO:0000313" key="3">
    <source>
        <dbReference type="Proteomes" id="UP000622860"/>
    </source>
</evidence>
<dbReference type="EMBL" id="BMFR01000007">
    <property type="protein sequence ID" value="GGG74918.1"/>
    <property type="molecule type" value="Genomic_DNA"/>
</dbReference>
<evidence type="ECO:0000313" key="2">
    <source>
        <dbReference type="EMBL" id="GGG74918.1"/>
    </source>
</evidence>
<accession>A0A917HCK5</accession>
<dbReference type="RefSeq" id="WP_188455219.1">
    <property type="nucleotide sequence ID" value="NZ_BMFR01000007.1"/>
</dbReference>
<evidence type="ECO:0000256" key="1">
    <source>
        <dbReference type="SAM" id="Phobius"/>
    </source>
</evidence>
<proteinExistence type="predicted"/>
<keyword evidence="1" id="KW-0812">Transmembrane</keyword>
<dbReference type="InterPro" id="IPR021683">
    <property type="entry name" value="DUF3267"/>
</dbReference>
<reference evidence="2" key="1">
    <citation type="journal article" date="2014" name="Int. J. Syst. Evol. Microbiol.">
        <title>Complete genome sequence of Corynebacterium casei LMG S-19264T (=DSM 44701T), isolated from a smear-ripened cheese.</title>
        <authorList>
            <consortium name="US DOE Joint Genome Institute (JGI-PGF)"/>
            <person name="Walter F."/>
            <person name="Albersmeier A."/>
            <person name="Kalinowski J."/>
            <person name="Ruckert C."/>
        </authorList>
    </citation>
    <scope>NUCLEOTIDE SEQUENCE</scope>
    <source>
        <strain evidence="2">CGMCC 1.12754</strain>
    </source>
</reference>
<keyword evidence="1" id="KW-1133">Transmembrane helix</keyword>
<gene>
    <name evidence="2" type="primary">yhaJ</name>
    <name evidence="2" type="ORF">GCM10011398_19600</name>
</gene>
<dbReference type="Proteomes" id="UP000622860">
    <property type="component" value="Unassembled WGS sequence"/>
</dbReference>
<sequence>MNCWKSININKEFGMNRIYISSFLSGLMTFVFLYVPFSIIHGSTNVNEFGIFPFTAALILLPVIHTFMHILPLIMLKKRSKFNYRLKNKIKPSFTYYPNAYLSKPVSLLVALAPTLFITVPGLIASYLFQDFYVYILLFTSIHIGFSFMDFLYVIHIVKAPKKAFIENGKGGFDILVKAQN</sequence>
<protein>
    <submittedName>
        <fullName evidence="2">Membrane protein YhaJ</fullName>
    </submittedName>
</protein>
<reference evidence="2" key="2">
    <citation type="submission" date="2020-09" db="EMBL/GenBank/DDBJ databases">
        <authorList>
            <person name="Sun Q."/>
            <person name="Zhou Y."/>
        </authorList>
    </citation>
    <scope>NUCLEOTIDE SEQUENCE</scope>
    <source>
        <strain evidence="2">CGMCC 1.12754</strain>
    </source>
</reference>
<keyword evidence="1" id="KW-0472">Membrane</keyword>
<feature type="transmembrane region" description="Helical" evidence="1">
    <location>
        <begin position="135"/>
        <end position="155"/>
    </location>
</feature>
<comment type="caution">
    <text evidence="2">The sequence shown here is derived from an EMBL/GenBank/DDBJ whole genome shotgun (WGS) entry which is preliminary data.</text>
</comment>
<feature type="transmembrane region" description="Helical" evidence="1">
    <location>
        <begin position="51"/>
        <end position="76"/>
    </location>
</feature>
<name>A0A917HCK5_9BACI</name>
<organism evidence="2 3">
    <name type="scientific">Virgibacillus oceani</name>
    <dbReference type="NCBI Taxonomy" id="1479511"/>
    <lineage>
        <taxon>Bacteria</taxon>
        <taxon>Bacillati</taxon>
        <taxon>Bacillota</taxon>
        <taxon>Bacilli</taxon>
        <taxon>Bacillales</taxon>
        <taxon>Bacillaceae</taxon>
        <taxon>Virgibacillus</taxon>
    </lineage>
</organism>
<feature type="transmembrane region" description="Helical" evidence="1">
    <location>
        <begin position="106"/>
        <end position="129"/>
    </location>
</feature>
<dbReference type="AlphaFoldDB" id="A0A917HCK5"/>
<feature type="transmembrane region" description="Helical" evidence="1">
    <location>
        <begin position="18"/>
        <end position="39"/>
    </location>
</feature>
<keyword evidence="3" id="KW-1185">Reference proteome</keyword>